<dbReference type="Proteomes" id="UP000823388">
    <property type="component" value="Chromosome 8K"/>
</dbReference>
<name>A0A8T0PSN6_PANVG</name>
<protein>
    <submittedName>
        <fullName evidence="3">Uncharacterized protein</fullName>
    </submittedName>
</protein>
<dbReference type="AlphaFoldDB" id="A0A8T0PSN6"/>
<keyword evidence="4" id="KW-1185">Reference proteome</keyword>
<dbReference type="Gene3D" id="3.40.50.720">
    <property type="entry name" value="NAD(P)-binding Rossmann-like Domain"/>
    <property type="match status" value="1"/>
</dbReference>
<dbReference type="Pfam" id="PF13561">
    <property type="entry name" value="adh_short_C2"/>
    <property type="match status" value="1"/>
</dbReference>
<gene>
    <name evidence="3" type="ORF">PVAP13_8KG252041</name>
</gene>
<comment type="similarity">
    <text evidence="1">Belongs to the short-chain dehydrogenases/reductases (SDR) family.</text>
</comment>
<dbReference type="InterPro" id="IPR036291">
    <property type="entry name" value="NAD(P)-bd_dom_sf"/>
</dbReference>
<dbReference type="InterPro" id="IPR002347">
    <property type="entry name" value="SDR_fam"/>
</dbReference>
<dbReference type="SUPFAM" id="SSF51735">
    <property type="entry name" value="NAD(P)-binding Rossmann-fold domains"/>
    <property type="match status" value="1"/>
</dbReference>
<proteinExistence type="inferred from homology"/>
<keyword evidence="2" id="KW-0560">Oxidoreductase</keyword>
<sequence>MALPQLLLANKVAVITGAASTVGKAIARKFFENGASVFLADKELNTCKSFAGELENSKDPNDKTTKVAKAMTYDTSDWLKFRDEIENLKDEHKHLDIFYNNTEFNHVSALSDSKAFETAMAANFQSVLDSINHTSAVMTSQNPKGGCILLRSSTMGLLGDVVPSAYSISQAAAIGVIRAKAAELAGHGVRVNAISQHANIHKRVLKSIFPHAENDHLEHMINKYIMTKMATEDDVANAAVYLASDYGKSLTGNNLILNGEFTTP</sequence>
<comment type="caution">
    <text evidence="3">The sequence shown here is derived from an EMBL/GenBank/DDBJ whole genome shotgun (WGS) entry which is preliminary data.</text>
</comment>
<dbReference type="PANTHER" id="PTHR43180:SF34">
    <property type="entry name" value="NAD(P)-BINDING ROSSMANN-FOLD SUPERFAMILY PROTEIN"/>
    <property type="match status" value="1"/>
</dbReference>
<accession>A0A8T0PSN6</accession>
<organism evidence="3 4">
    <name type="scientific">Panicum virgatum</name>
    <name type="common">Blackwell switchgrass</name>
    <dbReference type="NCBI Taxonomy" id="38727"/>
    <lineage>
        <taxon>Eukaryota</taxon>
        <taxon>Viridiplantae</taxon>
        <taxon>Streptophyta</taxon>
        <taxon>Embryophyta</taxon>
        <taxon>Tracheophyta</taxon>
        <taxon>Spermatophyta</taxon>
        <taxon>Magnoliopsida</taxon>
        <taxon>Liliopsida</taxon>
        <taxon>Poales</taxon>
        <taxon>Poaceae</taxon>
        <taxon>PACMAD clade</taxon>
        <taxon>Panicoideae</taxon>
        <taxon>Panicodae</taxon>
        <taxon>Paniceae</taxon>
        <taxon>Panicinae</taxon>
        <taxon>Panicum</taxon>
        <taxon>Panicum sect. Hiantes</taxon>
    </lineage>
</organism>
<evidence type="ECO:0000256" key="1">
    <source>
        <dbReference type="ARBA" id="ARBA00006484"/>
    </source>
</evidence>
<dbReference type="PANTHER" id="PTHR43180">
    <property type="entry name" value="3-OXOACYL-(ACYL-CARRIER-PROTEIN) REDUCTASE (AFU_ORTHOLOGUE AFUA_6G11210)"/>
    <property type="match status" value="1"/>
</dbReference>
<evidence type="ECO:0000256" key="2">
    <source>
        <dbReference type="ARBA" id="ARBA00023002"/>
    </source>
</evidence>
<dbReference type="GO" id="GO:0016491">
    <property type="term" value="F:oxidoreductase activity"/>
    <property type="evidence" value="ECO:0007669"/>
    <property type="project" value="UniProtKB-KW"/>
</dbReference>
<dbReference type="EMBL" id="CM029051">
    <property type="protein sequence ID" value="KAG2564095.1"/>
    <property type="molecule type" value="Genomic_DNA"/>
</dbReference>
<evidence type="ECO:0000313" key="3">
    <source>
        <dbReference type="EMBL" id="KAG2564095.1"/>
    </source>
</evidence>
<evidence type="ECO:0000313" key="4">
    <source>
        <dbReference type="Proteomes" id="UP000823388"/>
    </source>
</evidence>
<reference evidence="3" key="1">
    <citation type="submission" date="2020-05" db="EMBL/GenBank/DDBJ databases">
        <title>WGS assembly of Panicum virgatum.</title>
        <authorList>
            <person name="Lovell J.T."/>
            <person name="Jenkins J."/>
            <person name="Shu S."/>
            <person name="Juenger T.E."/>
            <person name="Schmutz J."/>
        </authorList>
    </citation>
    <scope>NUCLEOTIDE SEQUENCE</scope>
    <source>
        <strain evidence="3">AP13</strain>
    </source>
</reference>
<dbReference type="PRINTS" id="PR00081">
    <property type="entry name" value="GDHRDH"/>
</dbReference>